<dbReference type="NCBIfam" id="NF003420">
    <property type="entry name" value="PRK04841.1"/>
    <property type="match status" value="1"/>
</dbReference>
<name>A0AB38YDV0_9GAMM</name>
<dbReference type="Pfam" id="PF17874">
    <property type="entry name" value="TPR_MalT"/>
    <property type="match status" value="1"/>
</dbReference>
<proteinExistence type="predicted"/>
<dbReference type="PROSITE" id="PS50043">
    <property type="entry name" value="HTH_LUXR_2"/>
    <property type="match status" value="1"/>
</dbReference>
<evidence type="ECO:0000256" key="2">
    <source>
        <dbReference type="ARBA" id="ARBA00023125"/>
    </source>
</evidence>
<dbReference type="Pfam" id="PF00196">
    <property type="entry name" value="GerE"/>
    <property type="match status" value="1"/>
</dbReference>
<dbReference type="SUPFAM" id="SSF52540">
    <property type="entry name" value="P-loop containing nucleoside triphosphate hydrolases"/>
    <property type="match status" value="1"/>
</dbReference>
<dbReference type="RefSeq" id="WP_304994526.1">
    <property type="nucleotide sequence ID" value="NZ_CP101717.1"/>
</dbReference>
<reference evidence="5" key="1">
    <citation type="submission" date="2022-07" db="EMBL/GenBank/DDBJ databases">
        <title>Complete genome sequence of Salinispirillum sp. LH10-3-1 capable of multiple carbohydrate inversion isolated from a soda lake.</title>
        <authorList>
            <person name="Liu J."/>
            <person name="Zhai Y."/>
            <person name="Zhang H."/>
            <person name="Yang H."/>
            <person name="Qu J."/>
            <person name="Li J."/>
        </authorList>
    </citation>
    <scope>NUCLEOTIDE SEQUENCE</scope>
    <source>
        <strain evidence="5">LH 10-3-1</strain>
    </source>
</reference>
<dbReference type="InterPro" id="IPR041617">
    <property type="entry name" value="TPR_MalT"/>
</dbReference>
<dbReference type="Gene3D" id="3.40.50.300">
    <property type="entry name" value="P-loop containing nucleotide triphosphate hydrolases"/>
    <property type="match status" value="1"/>
</dbReference>
<dbReference type="SMART" id="SM00421">
    <property type="entry name" value="HTH_LUXR"/>
    <property type="match status" value="1"/>
</dbReference>
<dbReference type="InterPro" id="IPR036388">
    <property type="entry name" value="WH-like_DNA-bd_sf"/>
</dbReference>
<evidence type="ECO:0000313" key="5">
    <source>
        <dbReference type="EMBL" id="WLD57239.1"/>
    </source>
</evidence>
<dbReference type="CDD" id="cd06170">
    <property type="entry name" value="LuxR_C_like"/>
    <property type="match status" value="1"/>
</dbReference>
<keyword evidence="2" id="KW-0238">DNA-binding</keyword>
<dbReference type="SUPFAM" id="SSF46894">
    <property type="entry name" value="C-terminal effector domain of the bipartite response regulators"/>
    <property type="match status" value="1"/>
</dbReference>
<dbReference type="Gene3D" id="1.25.40.10">
    <property type="entry name" value="Tetratricopeptide repeat domain"/>
    <property type="match status" value="1"/>
</dbReference>
<dbReference type="Gene3D" id="1.10.10.10">
    <property type="entry name" value="Winged helix-like DNA-binding domain superfamily/Winged helix DNA-binding domain"/>
    <property type="match status" value="1"/>
</dbReference>
<keyword evidence="3" id="KW-0804">Transcription</keyword>
<evidence type="ECO:0000256" key="1">
    <source>
        <dbReference type="ARBA" id="ARBA00023015"/>
    </source>
</evidence>
<organism evidence="5">
    <name type="scientific">Salinispirillum sp. LH 10-3-1</name>
    <dbReference type="NCBI Taxonomy" id="2952525"/>
    <lineage>
        <taxon>Bacteria</taxon>
        <taxon>Pseudomonadati</taxon>
        <taxon>Pseudomonadota</taxon>
        <taxon>Gammaproteobacteria</taxon>
        <taxon>Oceanospirillales</taxon>
        <taxon>Saccharospirillaceae</taxon>
        <taxon>Salinispirillum</taxon>
    </lineage>
</organism>
<dbReference type="InterPro" id="IPR016032">
    <property type="entry name" value="Sig_transdc_resp-reg_C-effctor"/>
</dbReference>
<dbReference type="PROSITE" id="PS00622">
    <property type="entry name" value="HTH_LUXR_1"/>
    <property type="match status" value="1"/>
</dbReference>
<evidence type="ECO:0000259" key="4">
    <source>
        <dbReference type="PROSITE" id="PS50043"/>
    </source>
</evidence>
<dbReference type="PANTHER" id="PTHR44688">
    <property type="entry name" value="DNA-BINDING TRANSCRIPTIONAL ACTIVATOR DEVR_DOSR"/>
    <property type="match status" value="1"/>
</dbReference>
<dbReference type="AlphaFoldDB" id="A0AB38YDV0"/>
<feature type="domain" description="HTH luxR-type" evidence="4">
    <location>
        <begin position="814"/>
        <end position="879"/>
    </location>
</feature>
<dbReference type="InterPro" id="IPR027417">
    <property type="entry name" value="P-loop_NTPase"/>
</dbReference>
<dbReference type="GO" id="GO:0006355">
    <property type="term" value="P:regulation of DNA-templated transcription"/>
    <property type="evidence" value="ECO:0007669"/>
    <property type="project" value="InterPro"/>
</dbReference>
<dbReference type="Pfam" id="PF25873">
    <property type="entry name" value="WHD_MalT"/>
    <property type="match status" value="1"/>
</dbReference>
<evidence type="ECO:0000256" key="3">
    <source>
        <dbReference type="ARBA" id="ARBA00023163"/>
    </source>
</evidence>
<dbReference type="InterPro" id="IPR000792">
    <property type="entry name" value="Tscrpt_reg_LuxR_C"/>
</dbReference>
<dbReference type="InterPro" id="IPR011990">
    <property type="entry name" value="TPR-like_helical_dom_sf"/>
</dbReference>
<dbReference type="GO" id="GO:0003677">
    <property type="term" value="F:DNA binding"/>
    <property type="evidence" value="ECO:0007669"/>
    <property type="project" value="UniProtKB-KW"/>
</dbReference>
<accession>A0AB38YDV0</accession>
<dbReference type="PANTHER" id="PTHR44688:SF25">
    <property type="entry name" value="HTH LUXR-TYPE DOMAIN-CONTAINING PROTEIN"/>
    <property type="match status" value="1"/>
</dbReference>
<dbReference type="SUPFAM" id="SSF48452">
    <property type="entry name" value="TPR-like"/>
    <property type="match status" value="1"/>
</dbReference>
<keyword evidence="1" id="KW-0805">Transcription regulation</keyword>
<dbReference type="PRINTS" id="PR00038">
    <property type="entry name" value="HTHLUXR"/>
</dbReference>
<dbReference type="InterPro" id="IPR059106">
    <property type="entry name" value="WHD_MalT"/>
</dbReference>
<sequence>MATDVTTRLWVNPYKLIPPRIPEPVVARPRLEALLDQAWSYPVTLLQGPPGQGKTTLLVSWLHRRQPQYAWLSLDSGDNQVQHFAAHLLAALHQATANGCTESIALVETGEFKSLESLLGKVSVELSRTSSHLYVVLDDYHVINNPDIHAAMRHWVRYLPPNIHLLIGSHLEPSIGIAALRVRGQVLEVDAPVLDFTAAEAGEFLSRRLAREVTPDVVQQLENRLHGWPAGYQLISCHASTTAELVDSSVRLSGPYHLIFDYFRDEVMPSLAPALQHLLRRICVFDRFNADMCRHMTEQDDVTPWLSQLVHAHMLVPPTNEQDTWYRLHDLFREALRSWEQDDPIAWARIQARAVEAYLQTGQAYDALALALSMRDAAAIGTVLRHSGEYFYRRGQFDLLESAFELITETTMLEDSTLLLLKLWLNLATYREGDIVPLLATAEAVGMDISTELRAEFQVVRAQEAINREDYATARSLAREALDDLPADSAISRTVAWSVLGQSDLCAGRLKEALASLRAAEQQAIASKLAQQQLWSLCLQSDTHCAMGQLDEAFHVQTRAVATAHEKCIERVLHMEFLYRNRAQALLERLALDEALHFVEEELSIMQPLGDYGLLPAFSIKGRVHLVTGELTRARQVAFHLRHLKSRFNYHTDWLAHLLQFELVLRHETGEGDWPAIDESIVARAAENHFLQNYQRQVAWLRILRGEPAAGIALLKTLLQQADTCGLRLEALRTRLCLAAYDAAGARWLEPVRHELLQIKPLFTLWVWRDALRPLSAELPELGMVLPQVDKVTHHTLEVPPTGTPWVSRLNANLQRQSEALTPKEVEVLTRIVEGYTNQDIARQMFVAPTTVKSHIRSIYRKMNVNDRAEAIAFARPYFRVEH</sequence>
<gene>
    <name evidence="5" type="primary">malT</name>
    <name evidence="5" type="ORF">NFC81_10960</name>
</gene>
<protein>
    <submittedName>
        <fullName evidence="5">HTH-type transcriptional regulator MalT</fullName>
    </submittedName>
</protein>
<dbReference type="EMBL" id="CP101717">
    <property type="protein sequence ID" value="WLD57239.1"/>
    <property type="molecule type" value="Genomic_DNA"/>
</dbReference>